<dbReference type="EMBL" id="BNCP01000095">
    <property type="protein sequence ID" value="GIL93349.1"/>
    <property type="molecule type" value="Genomic_DNA"/>
</dbReference>
<sequence>MIHFAGGCGGGNMDDRSAAVQRLWDNELLRVFEQCWEDDPLKRIEAACGAMSTLENSLHYDPDMLPLAHLAERLESLAAGLPAADGRSTAAEAAVLVEAANRSSELIVRALTAAAGGSTAAVWKVYKPLVYREQGHTVPATPMDSYRTNAAVRRVKVQLLQ</sequence>
<name>A0A8J4G0A4_9CHLO</name>
<gene>
    <name evidence="1" type="ORF">Vretifemale_20753</name>
</gene>
<accession>A0A8J4G0A4</accession>
<keyword evidence="2" id="KW-1185">Reference proteome</keyword>
<evidence type="ECO:0000313" key="2">
    <source>
        <dbReference type="Proteomes" id="UP000747110"/>
    </source>
</evidence>
<proteinExistence type="predicted"/>
<evidence type="ECO:0000313" key="1">
    <source>
        <dbReference type="EMBL" id="GIL93349.1"/>
    </source>
</evidence>
<comment type="caution">
    <text evidence="1">The sequence shown here is derived from an EMBL/GenBank/DDBJ whole genome shotgun (WGS) entry which is preliminary data.</text>
</comment>
<protein>
    <submittedName>
        <fullName evidence="1">Uncharacterized protein</fullName>
    </submittedName>
</protein>
<organism evidence="1 2">
    <name type="scientific">Volvox reticuliferus</name>
    <dbReference type="NCBI Taxonomy" id="1737510"/>
    <lineage>
        <taxon>Eukaryota</taxon>
        <taxon>Viridiplantae</taxon>
        <taxon>Chlorophyta</taxon>
        <taxon>core chlorophytes</taxon>
        <taxon>Chlorophyceae</taxon>
        <taxon>CS clade</taxon>
        <taxon>Chlamydomonadales</taxon>
        <taxon>Volvocaceae</taxon>
        <taxon>Volvox</taxon>
    </lineage>
</organism>
<dbReference type="Proteomes" id="UP000747110">
    <property type="component" value="Unassembled WGS sequence"/>
</dbReference>
<dbReference type="AlphaFoldDB" id="A0A8J4G0A4"/>
<reference evidence="1" key="1">
    <citation type="journal article" date="2021" name="Proc. Natl. Acad. Sci. U.S.A.">
        <title>Three genomes in the algal genus Volvox reveal the fate of a haploid sex-determining region after a transition to homothallism.</title>
        <authorList>
            <person name="Yamamoto K."/>
            <person name="Hamaji T."/>
            <person name="Kawai-Toyooka H."/>
            <person name="Matsuzaki R."/>
            <person name="Takahashi F."/>
            <person name="Nishimura Y."/>
            <person name="Kawachi M."/>
            <person name="Noguchi H."/>
            <person name="Minakuchi Y."/>
            <person name="Umen J.G."/>
            <person name="Toyoda A."/>
            <person name="Nozaki H."/>
        </authorList>
    </citation>
    <scope>NUCLEOTIDE SEQUENCE</scope>
    <source>
        <strain evidence="1">NIES-3786</strain>
    </source>
</reference>
<dbReference type="OrthoDB" id="543541at2759"/>